<name>A0A6V7V499_MELEN</name>
<proteinExistence type="predicted"/>
<accession>A0A6V7V499</accession>
<reference evidence="2 3" key="1">
    <citation type="submission" date="2020-08" db="EMBL/GenBank/DDBJ databases">
        <authorList>
            <person name="Koutsovoulos G."/>
            <person name="Danchin GJ E."/>
        </authorList>
    </citation>
    <scope>NUCLEOTIDE SEQUENCE [LARGE SCALE GENOMIC DNA]</scope>
</reference>
<sequence>MKYFIAIVLLHLVFFKNADCDCSISCPKGQTQLCQFSVDYNYGPQTQTSSSFTTSTFDKKGKCQCKPNYVGGNINGILVCDK</sequence>
<keyword evidence="1" id="KW-0732">Signal</keyword>
<gene>
    <name evidence="2" type="ORF">MENT_LOCUS21107</name>
</gene>
<dbReference type="EMBL" id="CAJEWN010000157">
    <property type="protein sequence ID" value="CAD2169754.1"/>
    <property type="molecule type" value="Genomic_DNA"/>
</dbReference>
<protein>
    <submittedName>
        <fullName evidence="2">Uncharacterized protein</fullName>
    </submittedName>
</protein>
<feature type="chain" id="PRO_5028353727" evidence="1">
    <location>
        <begin position="21"/>
        <end position="82"/>
    </location>
</feature>
<organism evidence="2 3">
    <name type="scientific">Meloidogyne enterolobii</name>
    <name type="common">Root-knot nematode worm</name>
    <name type="synonym">Meloidogyne mayaguensis</name>
    <dbReference type="NCBI Taxonomy" id="390850"/>
    <lineage>
        <taxon>Eukaryota</taxon>
        <taxon>Metazoa</taxon>
        <taxon>Ecdysozoa</taxon>
        <taxon>Nematoda</taxon>
        <taxon>Chromadorea</taxon>
        <taxon>Rhabditida</taxon>
        <taxon>Tylenchina</taxon>
        <taxon>Tylenchomorpha</taxon>
        <taxon>Tylenchoidea</taxon>
        <taxon>Meloidogynidae</taxon>
        <taxon>Meloidogyninae</taxon>
        <taxon>Meloidogyne</taxon>
    </lineage>
</organism>
<dbReference type="AlphaFoldDB" id="A0A6V7V499"/>
<dbReference type="Proteomes" id="UP000580250">
    <property type="component" value="Unassembled WGS sequence"/>
</dbReference>
<feature type="signal peptide" evidence="1">
    <location>
        <begin position="1"/>
        <end position="20"/>
    </location>
</feature>
<evidence type="ECO:0000256" key="1">
    <source>
        <dbReference type="SAM" id="SignalP"/>
    </source>
</evidence>
<evidence type="ECO:0000313" key="3">
    <source>
        <dbReference type="Proteomes" id="UP000580250"/>
    </source>
</evidence>
<comment type="caution">
    <text evidence="2">The sequence shown here is derived from an EMBL/GenBank/DDBJ whole genome shotgun (WGS) entry which is preliminary data.</text>
</comment>
<evidence type="ECO:0000313" key="2">
    <source>
        <dbReference type="EMBL" id="CAD2169754.1"/>
    </source>
</evidence>